<protein>
    <submittedName>
        <fullName evidence="1">Uncharacterized protein</fullName>
    </submittedName>
</protein>
<dbReference type="EMBL" id="JAUEPU010000035">
    <property type="protein sequence ID" value="KAK0489882.1"/>
    <property type="molecule type" value="Genomic_DNA"/>
</dbReference>
<dbReference type="AlphaFoldDB" id="A0AA39UHQ8"/>
<name>A0AA39UHQ8_9AGAR</name>
<reference evidence="1" key="1">
    <citation type="submission" date="2023-06" db="EMBL/GenBank/DDBJ databases">
        <authorList>
            <consortium name="Lawrence Berkeley National Laboratory"/>
            <person name="Ahrendt S."/>
            <person name="Sahu N."/>
            <person name="Indic B."/>
            <person name="Wong-Bajracharya J."/>
            <person name="Merenyi Z."/>
            <person name="Ke H.-M."/>
            <person name="Monk M."/>
            <person name="Kocsube S."/>
            <person name="Drula E."/>
            <person name="Lipzen A."/>
            <person name="Balint B."/>
            <person name="Henrissat B."/>
            <person name="Andreopoulos B."/>
            <person name="Martin F.M."/>
            <person name="Harder C.B."/>
            <person name="Rigling D."/>
            <person name="Ford K.L."/>
            <person name="Foster G.D."/>
            <person name="Pangilinan J."/>
            <person name="Papanicolaou A."/>
            <person name="Barry K."/>
            <person name="LaButti K."/>
            <person name="Viragh M."/>
            <person name="Koriabine M."/>
            <person name="Yan M."/>
            <person name="Riley R."/>
            <person name="Champramary S."/>
            <person name="Plett K.L."/>
            <person name="Tsai I.J."/>
            <person name="Slot J."/>
            <person name="Sipos G."/>
            <person name="Plett J."/>
            <person name="Nagy L.G."/>
            <person name="Grigoriev I.V."/>
        </authorList>
    </citation>
    <scope>NUCLEOTIDE SEQUENCE</scope>
    <source>
        <strain evidence="1">HWK02</strain>
    </source>
</reference>
<evidence type="ECO:0000313" key="2">
    <source>
        <dbReference type="Proteomes" id="UP001175228"/>
    </source>
</evidence>
<organism evidence="1 2">
    <name type="scientific">Armillaria luteobubalina</name>
    <dbReference type="NCBI Taxonomy" id="153913"/>
    <lineage>
        <taxon>Eukaryota</taxon>
        <taxon>Fungi</taxon>
        <taxon>Dikarya</taxon>
        <taxon>Basidiomycota</taxon>
        <taxon>Agaricomycotina</taxon>
        <taxon>Agaricomycetes</taxon>
        <taxon>Agaricomycetidae</taxon>
        <taxon>Agaricales</taxon>
        <taxon>Marasmiineae</taxon>
        <taxon>Physalacriaceae</taxon>
        <taxon>Armillaria</taxon>
    </lineage>
</organism>
<keyword evidence="2" id="KW-1185">Reference proteome</keyword>
<proteinExistence type="predicted"/>
<comment type="caution">
    <text evidence="1">The sequence shown here is derived from an EMBL/GenBank/DDBJ whole genome shotgun (WGS) entry which is preliminary data.</text>
</comment>
<evidence type="ECO:0000313" key="1">
    <source>
        <dbReference type="EMBL" id="KAK0489882.1"/>
    </source>
</evidence>
<dbReference type="Proteomes" id="UP001175228">
    <property type="component" value="Unassembled WGS sequence"/>
</dbReference>
<gene>
    <name evidence="1" type="ORF">EDD18DRAFT_1080846</name>
</gene>
<sequence length="59" mass="7141">MNYIHYDTDIVTRHHVRLDGWPMGLKFENLSNIKNLQDLRRLRDALKTTACKWIKMNKK</sequence>
<accession>A0AA39UHQ8</accession>